<dbReference type="EMBL" id="SMMG02000002">
    <property type="protein sequence ID" value="KAA3484701.1"/>
    <property type="molecule type" value="Genomic_DNA"/>
</dbReference>
<organism evidence="1 2">
    <name type="scientific">Gossypium australe</name>
    <dbReference type="NCBI Taxonomy" id="47621"/>
    <lineage>
        <taxon>Eukaryota</taxon>
        <taxon>Viridiplantae</taxon>
        <taxon>Streptophyta</taxon>
        <taxon>Embryophyta</taxon>
        <taxon>Tracheophyta</taxon>
        <taxon>Spermatophyta</taxon>
        <taxon>Magnoliopsida</taxon>
        <taxon>eudicotyledons</taxon>
        <taxon>Gunneridae</taxon>
        <taxon>Pentapetalae</taxon>
        <taxon>rosids</taxon>
        <taxon>malvids</taxon>
        <taxon>Malvales</taxon>
        <taxon>Malvaceae</taxon>
        <taxon>Malvoideae</taxon>
        <taxon>Gossypium</taxon>
    </lineage>
</organism>
<dbReference type="Proteomes" id="UP000325315">
    <property type="component" value="Unassembled WGS sequence"/>
</dbReference>
<gene>
    <name evidence="1" type="ORF">EPI10_006770</name>
</gene>
<reference evidence="2" key="1">
    <citation type="journal article" date="2019" name="Plant Biotechnol. J.">
        <title>Genome sequencing of the Australian wild diploid species Gossypium australe highlights disease resistance and delayed gland morphogenesis.</title>
        <authorList>
            <person name="Cai Y."/>
            <person name="Cai X."/>
            <person name="Wang Q."/>
            <person name="Wang P."/>
            <person name="Zhang Y."/>
            <person name="Cai C."/>
            <person name="Xu Y."/>
            <person name="Wang K."/>
            <person name="Zhou Z."/>
            <person name="Wang C."/>
            <person name="Geng S."/>
            <person name="Li B."/>
            <person name="Dong Q."/>
            <person name="Hou Y."/>
            <person name="Wang H."/>
            <person name="Ai P."/>
            <person name="Liu Z."/>
            <person name="Yi F."/>
            <person name="Sun M."/>
            <person name="An G."/>
            <person name="Cheng J."/>
            <person name="Zhang Y."/>
            <person name="Shi Q."/>
            <person name="Xie Y."/>
            <person name="Shi X."/>
            <person name="Chang Y."/>
            <person name="Huang F."/>
            <person name="Chen Y."/>
            <person name="Hong S."/>
            <person name="Mi L."/>
            <person name="Sun Q."/>
            <person name="Zhang L."/>
            <person name="Zhou B."/>
            <person name="Peng R."/>
            <person name="Zhang X."/>
            <person name="Liu F."/>
        </authorList>
    </citation>
    <scope>NUCLEOTIDE SEQUENCE [LARGE SCALE GENOMIC DNA]</scope>
    <source>
        <strain evidence="2">cv. PA1801</strain>
    </source>
</reference>
<accession>A0A5B6WS20</accession>
<keyword evidence="2" id="KW-1185">Reference proteome</keyword>
<dbReference type="OrthoDB" id="1936908at2759"/>
<evidence type="ECO:0000313" key="1">
    <source>
        <dbReference type="EMBL" id="KAA3484701.1"/>
    </source>
</evidence>
<dbReference type="AlphaFoldDB" id="A0A5B6WS20"/>
<evidence type="ECO:0000313" key="2">
    <source>
        <dbReference type="Proteomes" id="UP000325315"/>
    </source>
</evidence>
<proteinExistence type="predicted"/>
<name>A0A5B6WS20_9ROSI</name>
<protein>
    <submittedName>
        <fullName evidence="1">1-phosphatidylinositol-4,5-bisphosphate phosphodiesterase beta-2</fullName>
    </submittedName>
</protein>
<comment type="caution">
    <text evidence="1">The sequence shown here is derived from an EMBL/GenBank/DDBJ whole genome shotgun (WGS) entry which is preliminary data.</text>
</comment>
<sequence length="63" mass="6836">MSQAMLRVLERVTETRAGLGVRGSGVIGVAPTMAKYWLEATKRIMNDIDCTSAQKLKGVISLL</sequence>